<dbReference type="AlphaFoldDB" id="A0A6G3ZWJ1"/>
<evidence type="ECO:0000313" key="1">
    <source>
        <dbReference type="EMBL" id="NEW05941.1"/>
    </source>
</evidence>
<accession>A0A6G3ZWJ1</accession>
<organism evidence="1">
    <name type="scientific">Paenibacillus sp. SYP-B3998</name>
    <dbReference type="NCBI Taxonomy" id="2678564"/>
    <lineage>
        <taxon>Bacteria</taxon>
        <taxon>Bacillati</taxon>
        <taxon>Bacillota</taxon>
        <taxon>Bacilli</taxon>
        <taxon>Bacillales</taxon>
        <taxon>Paenibacillaceae</taxon>
        <taxon>Paenibacillus</taxon>
    </lineage>
</organism>
<sequence length="88" mass="10407">MADVIFTLLEDELTRFEERILSENYASFDKKENLKIAIIEKESELSKVKKALLNAKIMKERDSSKQVIHRIDYIRDDKDNLSITFSFH</sequence>
<gene>
    <name evidence="1" type="ORF">GK047_07955</name>
</gene>
<dbReference type="EMBL" id="JAAIKC010000002">
    <property type="protein sequence ID" value="NEW05941.1"/>
    <property type="molecule type" value="Genomic_DNA"/>
</dbReference>
<protein>
    <submittedName>
        <fullName evidence="1">Uncharacterized protein</fullName>
    </submittedName>
</protein>
<proteinExistence type="predicted"/>
<name>A0A6G3ZWJ1_9BACL</name>
<reference evidence="1" key="1">
    <citation type="submission" date="2020-02" db="EMBL/GenBank/DDBJ databases">
        <authorList>
            <person name="Shen X.-R."/>
            <person name="Zhang Y.-X."/>
        </authorList>
    </citation>
    <scope>NUCLEOTIDE SEQUENCE</scope>
    <source>
        <strain evidence="1">SYP-B3998</strain>
    </source>
</reference>
<comment type="caution">
    <text evidence="1">The sequence shown here is derived from an EMBL/GenBank/DDBJ whole genome shotgun (WGS) entry which is preliminary data.</text>
</comment>